<gene>
    <name evidence="3" type="ORF">GCM10009823_15870</name>
</gene>
<dbReference type="Gene3D" id="2.60.120.10">
    <property type="entry name" value="Jelly Rolls"/>
    <property type="match status" value="1"/>
</dbReference>
<feature type="domain" description="Cupin type-2" evidence="2">
    <location>
        <begin position="47"/>
        <end position="103"/>
    </location>
</feature>
<evidence type="ECO:0000313" key="3">
    <source>
        <dbReference type="EMBL" id="GAA2095961.1"/>
    </source>
</evidence>
<sequence length="152" mass="15466">MADDAQGLGSRPIDVLAAAPAPDPQRRNGRPSVKRLLQGDGANLIAFTFVPGQSLPEHTAAHPITVQCLSGTLTFTCEGQTTVLTPGTIVHCRAHVEHRVDCPAGEVKPASGAEATGRAAVTGPTDAASGAEAEAAASGSVLLLTMLTGERH</sequence>
<reference evidence="3 4" key="1">
    <citation type="journal article" date="2019" name="Int. J. Syst. Evol. Microbiol.">
        <title>The Global Catalogue of Microorganisms (GCM) 10K type strain sequencing project: providing services to taxonomists for standard genome sequencing and annotation.</title>
        <authorList>
            <consortium name="The Broad Institute Genomics Platform"/>
            <consortium name="The Broad Institute Genome Sequencing Center for Infectious Disease"/>
            <person name="Wu L."/>
            <person name="Ma J."/>
        </authorList>
    </citation>
    <scope>NUCLEOTIDE SEQUENCE [LARGE SCALE GENOMIC DNA]</scope>
    <source>
        <strain evidence="3 4">JCM 15900</strain>
    </source>
</reference>
<dbReference type="Pfam" id="PF07883">
    <property type="entry name" value="Cupin_2"/>
    <property type="match status" value="1"/>
</dbReference>
<dbReference type="RefSeq" id="WP_291793612.1">
    <property type="nucleotide sequence ID" value="NZ_BAAAPZ010000005.1"/>
</dbReference>
<keyword evidence="4" id="KW-1185">Reference proteome</keyword>
<dbReference type="SUPFAM" id="SSF51182">
    <property type="entry name" value="RmlC-like cupins"/>
    <property type="match status" value="1"/>
</dbReference>
<evidence type="ECO:0000256" key="1">
    <source>
        <dbReference type="SAM" id="MobiDB-lite"/>
    </source>
</evidence>
<dbReference type="InterPro" id="IPR014710">
    <property type="entry name" value="RmlC-like_jellyroll"/>
</dbReference>
<proteinExistence type="predicted"/>
<dbReference type="CDD" id="cd02230">
    <property type="entry name" value="cupin_HP0902-like"/>
    <property type="match status" value="1"/>
</dbReference>
<protein>
    <submittedName>
        <fullName evidence="3">Cupin domain-containing protein</fullName>
    </submittedName>
</protein>
<organism evidence="3 4">
    <name type="scientific">Brevibacterium salitolerans</name>
    <dbReference type="NCBI Taxonomy" id="1403566"/>
    <lineage>
        <taxon>Bacteria</taxon>
        <taxon>Bacillati</taxon>
        <taxon>Actinomycetota</taxon>
        <taxon>Actinomycetes</taxon>
        <taxon>Micrococcales</taxon>
        <taxon>Brevibacteriaceae</taxon>
        <taxon>Brevibacterium</taxon>
    </lineage>
</organism>
<dbReference type="Proteomes" id="UP001500984">
    <property type="component" value="Unassembled WGS sequence"/>
</dbReference>
<dbReference type="InterPro" id="IPR013096">
    <property type="entry name" value="Cupin_2"/>
</dbReference>
<evidence type="ECO:0000259" key="2">
    <source>
        <dbReference type="Pfam" id="PF07883"/>
    </source>
</evidence>
<feature type="region of interest" description="Disordered" evidence="1">
    <location>
        <begin position="1"/>
        <end position="31"/>
    </location>
</feature>
<comment type="caution">
    <text evidence="3">The sequence shown here is derived from an EMBL/GenBank/DDBJ whole genome shotgun (WGS) entry which is preliminary data.</text>
</comment>
<dbReference type="EMBL" id="BAAAPZ010000005">
    <property type="protein sequence ID" value="GAA2095961.1"/>
    <property type="molecule type" value="Genomic_DNA"/>
</dbReference>
<evidence type="ECO:0000313" key="4">
    <source>
        <dbReference type="Proteomes" id="UP001500984"/>
    </source>
</evidence>
<name>A0ABN2WNF5_9MICO</name>
<accession>A0ABN2WNF5</accession>
<dbReference type="InterPro" id="IPR011051">
    <property type="entry name" value="RmlC_Cupin_sf"/>
</dbReference>